<reference evidence="1 2" key="1">
    <citation type="submission" date="2018-08" db="EMBL/GenBank/DDBJ databases">
        <title>A genome reference for cultivated species of the human gut microbiota.</title>
        <authorList>
            <person name="Zou Y."/>
            <person name="Xue W."/>
            <person name="Luo G."/>
        </authorList>
    </citation>
    <scope>NUCLEOTIDE SEQUENCE [LARGE SCALE GENOMIC DNA]</scope>
    <source>
        <strain evidence="1 2">AF46-11NS</strain>
    </source>
</reference>
<accession>A0A415FG44</accession>
<protein>
    <recommendedName>
        <fullName evidence="3">WG repeat-containing protein</fullName>
    </recommendedName>
</protein>
<proteinExistence type="predicted"/>
<evidence type="ECO:0000313" key="2">
    <source>
        <dbReference type="Proteomes" id="UP000285503"/>
    </source>
</evidence>
<feature type="non-terminal residue" evidence="1">
    <location>
        <position position="103"/>
    </location>
</feature>
<sequence length="103" mass="11919">MKKILFILFATQFILAPYIIKSYGANLIEDNYEYSGVNQGRKTVEKDIFGNIIIRDDKGNRKTIEKDIFGNITIRDDKGNRKTIEEDIFGNITIRDDKGNRKT</sequence>
<evidence type="ECO:0000313" key="1">
    <source>
        <dbReference type="EMBL" id="RHK20841.1"/>
    </source>
</evidence>
<gene>
    <name evidence="1" type="ORF">DW075_19750</name>
</gene>
<dbReference type="AlphaFoldDB" id="A0A415FG44"/>
<organism evidence="1 2">
    <name type="scientific">Bacteroides xylanisolvens</name>
    <dbReference type="NCBI Taxonomy" id="371601"/>
    <lineage>
        <taxon>Bacteria</taxon>
        <taxon>Pseudomonadati</taxon>
        <taxon>Bacteroidota</taxon>
        <taxon>Bacteroidia</taxon>
        <taxon>Bacteroidales</taxon>
        <taxon>Bacteroidaceae</taxon>
        <taxon>Bacteroides</taxon>
    </lineage>
</organism>
<dbReference type="Proteomes" id="UP000285503">
    <property type="component" value="Unassembled WGS sequence"/>
</dbReference>
<dbReference type="EMBL" id="QRNE01000143">
    <property type="protein sequence ID" value="RHK20841.1"/>
    <property type="molecule type" value="Genomic_DNA"/>
</dbReference>
<comment type="caution">
    <text evidence="1">The sequence shown here is derived from an EMBL/GenBank/DDBJ whole genome shotgun (WGS) entry which is preliminary data.</text>
</comment>
<name>A0A415FG44_9BACE</name>
<evidence type="ECO:0008006" key="3">
    <source>
        <dbReference type="Google" id="ProtNLM"/>
    </source>
</evidence>